<dbReference type="AlphaFoldDB" id="A0A377JA38"/>
<dbReference type="KEGG" id="gho:AL542_02265"/>
<feature type="domain" description="HDOD" evidence="1">
    <location>
        <begin position="189"/>
        <end position="382"/>
    </location>
</feature>
<dbReference type="GeneID" id="58894708"/>
<reference evidence="2 3" key="1">
    <citation type="submission" date="2018-06" db="EMBL/GenBank/DDBJ databases">
        <authorList>
            <consortium name="Pathogen Informatics"/>
            <person name="Doyle S."/>
        </authorList>
    </citation>
    <scope>NUCLEOTIDE SEQUENCE [LARGE SCALE GENOMIC DNA]</scope>
    <source>
        <strain evidence="2 3">NCTC11645</strain>
    </source>
</reference>
<dbReference type="InterPro" id="IPR035919">
    <property type="entry name" value="EAL_sf"/>
</dbReference>
<dbReference type="PANTHER" id="PTHR33525:SF4">
    <property type="entry name" value="CYCLIC DI-GMP PHOSPHODIESTERASE CDGJ"/>
    <property type="match status" value="1"/>
</dbReference>
<dbReference type="SUPFAM" id="SSF141868">
    <property type="entry name" value="EAL domain-like"/>
    <property type="match status" value="1"/>
</dbReference>
<dbReference type="InterPro" id="IPR052340">
    <property type="entry name" value="RNase_Y/CdgJ"/>
</dbReference>
<evidence type="ECO:0000313" key="3">
    <source>
        <dbReference type="Proteomes" id="UP000254512"/>
    </source>
</evidence>
<gene>
    <name evidence="2" type="ORF">NCTC11645_03654</name>
</gene>
<dbReference type="EMBL" id="UGHD01000003">
    <property type="protein sequence ID" value="STO98666.1"/>
    <property type="molecule type" value="Genomic_DNA"/>
</dbReference>
<dbReference type="Pfam" id="PF08668">
    <property type="entry name" value="HDOD"/>
    <property type="match status" value="1"/>
</dbReference>
<evidence type="ECO:0000313" key="2">
    <source>
        <dbReference type="EMBL" id="STO98666.1"/>
    </source>
</evidence>
<dbReference type="SUPFAM" id="SSF109604">
    <property type="entry name" value="HD-domain/PDEase-like"/>
    <property type="match status" value="1"/>
</dbReference>
<dbReference type="InterPro" id="IPR013976">
    <property type="entry name" value="HDOD"/>
</dbReference>
<dbReference type="Gene3D" id="1.10.3210.10">
    <property type="entry name" value="Hypothetical protein af1432"/>
    <property type="match status" value="1"/>
</dbReference>
<organism evidence="2 3">
    <name type="scientific">Grimontia hollisae</name>
    <name type="common">Vibrio hollisae</name>
    <dbReference type="NCBI Taxonomy" id="673"/>
    <lineage>
        <taxon>Bacteria</taxon>
        <taxon>Pseudomonadati</taxon>
        <taxon>Pseudomonadota</taxon>
        <taxon>Gammaproteobacteria</taxon>
        <taxon>Vibrionales</taxon>
        <taxon>Vibrionaceae</taxon>
        <taxon>Grimontia</taxon>
    </lineage>
</organism>
<dbReference type="InterPro" id="IPR014408">
    <property type="entry name" value="dGMP_Pdiesterase_EAL/HD-GYP"/>
</dbReference>
<dbReference type="PROSITE" id="PS51833">
    <property type="entry name" value="HDOD"/>
    <property type="match status" value="1"/>
</dbReference>
<accession>A0A377JA38</accession>
<dbReference type="Gene3D" id="3.20.20.450">
    <property type="entry name" value="EAL domain"/>
    <property type="match status" value="1"/>
</dbReference>
<evidence type="ECO:0000259" key="1">
    <source>
        <dbReference type="PROSITE" id="PS51833"/>
    </source>
</evidence>
<name>A0A377JA38_GRIHO</name>
<proteinExistence type="predicted"/>
<sequence length="403" mass="45245">MAEIFFSCQPVFDNDLEQWGSELLFREGLENKFPSIDEDTATSRILSANFLACGGKPGDTRYIVSFGESSLVDEIPLAMPPQSLIISITDDCTPKPEVVSKLRIYRTEGYRILMDGQAMVNEWRNYLELVDIFSISMERSKPSEWEEAIEQYSQQVFLARKVEKQEELVAAQSSGFALFQGYFFERPQIKRSEDIAPSVMSLLDVYITVNRNPDDIDTLTKIISKDVSLFYKVVASANILAKTKANKISNPRQAVVYLGVQALRRLVSLLIMSNLNHQHAHQLQSVSLTRATFLSSLNIYGGGAFNKDEAFIVGAFSMLNVMLSKPMADIVGDLDLSNDVKRALIGKEGIYGQLLSLCHDIEHANWNGVVHWCNQMKLNDRAVLKEFEQARSSTAEITASMQV</sequence>
<protein>
    <submittedName>
        <fullName evidence="2">HDOD domain</fullName>
    </submittedName>
</protein>
<dbReference type="RefSeq" id="WP_005502432.1">
    <property type="nucleotide sequence ID" value="NZ_CABMOB010000001.1"/>
</dbReference>
<dbReference type="Proteomes" id="UP000254512">
    <property type="component" value="Unassembled WGS sequence"/>
</dbReference>
<dbReference type="STRING" id="673.AL542_02265"/>
<dbReference type="PIRSF" id="PIRSF003180">
    <property type="entry name" value="DiGMPpdiest_YuxH"/>
    <property type="match status" value="1"/>
</dbReference>
<dbReference type="PANTHER" id="PTHR33525">
    <property type="match status" value="1"/>
</dbReference>